<evidence type="ECO:0000256" key="5">
    <source>
        <dbReference type="ARBA" id="ARBA00022695"/>
    </source>
</evidence>
<dbReference type="InterPro" id="IPR007080">
    <property type="entry name" value="RNA_pol_Rpb1_1"/>
</dbReference>
<dbReference type="EC" id="2.7.7.6" evidence="2"/>
<dbReference type="FunFam" id="4.10.860.120:FF:000006">
    <property type="entry name" value="DNA-directed RNA polymerase subunit"/>
    <property type="match status" value="1"/>
</dbReference>
<keyword evidence="3" id="KW-0240">DNA-directed RNA polymerase</keyword>
<evidence type="ECO:0000256" key="4">
    <source>
        <dbReference type="ARBA" id="ARBA00022679"/>
    </source>
</evidence>
<dbReference type="AlphaFoldDB" id="A0A8H7KCP8"/>
<protein>
    <recommendedName>
        <fullName evidence="2">DNA-directed RNA polymerase</fullName>
        <ecNumber evidence="2">2.7.7.6</ecNumber>
    </recommendedName>
</protein>
<keyword evidence="5" id="KW-0548">Nucleotidyltransferase</keyword>
<keyword evidence="6" id="KW-0804">Transcription</keyword>
<organism evidence="9 10">
    <name type="scientific">Bionectria ochroleuca</name>
    <name type="common">Gliocladium roseum</name>
    <dbReference type="NCBI Taxonomy" id="29856"/>
    <lineage>
        <taxon>Eukaryota</taxon>
        <taxon>Fungi</taxon>
        <taxon>Dikarya</taxon>
        <taxon>Ascomycota</taxon>
        <taxon>Pezizomycotina</taxon>
        <taxon>Sordariomycetes</taxon>
        <taxon>Hypocreomycetidae</taxon>
        <taxon>Hypocreales</taxon>
        <taxon>Bionectriaceae</taxon>
        <taxon>Clonostachys</taxon>
    </lineage>
</organism>
<reference evidence="9" key="1">
    <citation type="submission" date="2020-10" db="EMBL/GenBank/DDBJ databases">
        <title>High-Quality Genome Resource of Clonostachys rosea strain S41 by Oxford Nanopore Long-Read Sequencing.</title>
        <authorList>
            <person name="Wang H."/>
        </authorList>
    </citation>
    <scope>NUCLEOTIDE SEQUENCE</scope>
    <source>
        <strain evidence="9">S41</strain>
    </source>
</reference>
<feature type="region of interest" description="Disordered" evidence="7">
    <location>
        <begin position="179"/>
        <end position="207"/>
    </location>
</feature>
<evidence type="ECO:0000256" key="3">
    <source>
        <dbReference type="ARBA" id="ARBA00022478"/>
    </source>
</evidence>
<dbReference type="GO" id="GO:0003677">
    <property type="term" value="F:DNA binding"/>
    <property type="evidence" value="ECO:0007669"/>
    <property type="project" value="InterPro"/>
</dbReference>
<proteinExistence type="inferred from homology"/>
<dbReference type="GO" id="GO:0006351">
    <property type="term" value="P:DNA-templated transcription"/>
    <property type="evidence" value="ECO:0007669"/>
    <property type="project" value="InterPro"/>
</dbReference>
<dbReference type="InterPro" id="IPR045867">
    <property type="entry name" value="DNA-dir_RpoC_beta_prime"/>
</dbReference>
<keyword evidence="4" id="KW-0808">Transferase</keyword>
<evidence type="ECO:0000256" key="1">
    <source>
        <dbReference type="ARBA" id="ARBA00006460"/>
    </source>
</evidence>
<dbReference type="GO" id="GO:0003899">
    <property type="term" value="F:DNA-directed RNA polymerase activity"/>
    <property type="evidence" value="ECO:0007669"/>
    <property type="project" value="UniProtKB-EC"/>
</dbReference>
<dbReference type="InterPro" id="IPR044893">
    <property type="entry name" value="RNA_pol_Rpb1_clamp_domain"/>
</dbReference>
<feature type="domain" description="RNA polymerase Rpb1" evidence="8">
    <location>
        <begin position="9"/>
        <end position="114"/>
    </location>
</feature>
<comment type="caution">
    <text evidence="9">The sequence shown here is derived from an EMBL/GenBank/DDBJ whole genome shotgun (WGS) entry which is preliminary data.</text>
</comment>
<sequence>MNIAQPVTSSVESVEFTFLSPKEIKAISVKRIENDSTFDNLLNPVPGGLYDTALGSWGDSPCTTCNLTQANCPGHPGHIQLPVPVYHPVFLDQAYRLLRAACVYCKGFRLPQKDLHKYVCKLRLLQHGFIHEAHEIDSIGENELAIEGVPGDSEAEEEGNESIDGVTRAREAFVRDCLRNGKTKRGRPEEGSMKVQQNYEEKYSKSF</sequence>
<dbReference type="SUPFAM" id="SSF64484">
    <property type="entry name" value="beta and beta-prime subunits of DNA dependent RNA-polymerase"/>
    <property type="match status" value="1"/>
</dbReference>
<accession>A0A8H7KCP8</accession>
<dbReference type="GO" id="GO:0005736">
    <property type="term" value="C:RNA polymerase I complex"/>
    <property type="evidence" value="ECO:0007669"/>
    <property type="project" value="TreeGrafter"/>
</dbReference>
<evidence type="ECO:0000256" key="2">
    <source>
        <dbReference type="ARBA" id="ARBA00012418"/>
    </source>
</evidence>
<dbReference type="PANTHER" id="PTHR19376">
    <property type="entry name" value="DNA-DIRECTED RNA POLYMERASE"/>
    <property type="match status" value="1"/>
</dbReference>
<dbReference type="Proteomes" id="UP000616885">
    <property type="component" value="Unassembled WGS sequence"/>
</dbReference>
<evidence type="ECO:0000259" key="8">
    <source>
        <dbReference type="Pfam" id="PF04997"/>
    </source>
</evidence>
<gene>
    <name evidence="9" type="ORF">IM811_004476</name>
</gene>
<dbReference type="PANTHER" id="PTHR19376:SF11">
    <property type="entry name" value="DNA-DIRECTED RNA POLYMERASE I SUBUNIT RPA1"/>
    <property type="match status" value="1"/>
</dbReference>
<evidence type="ECO:0000256" key="7">
    <source>
        <dbReference type="SAM" id="MobiDB-lite"/>
    </source>
</evidence>
<evidence type="ECO:0000313" key="9">
    <source>
        <dbReference type="EMBL" id="KAF9744854.1"/>
    </source>
</evidence>
<dbReference type="Gene3D" id="4.10.860.120">
    <property type="entry name" value="RNA polymerase II, clamp domain"/>
    <property type="match status" value="1"/>
</dbReference>
<comment type="similarity">
    <text evidence="1">Belongs to the RNA polymerase beta' chain family.</text>
</comment>
<dbReference type="EMBL" id="JADCTT010000013">
    <property type="protein sequence ID" value="KAF9744854.1"/>
    <property type="molecule type" value="Genomic_DNA"/>
</dbReference>
<dbReference type="Pfam" id="PF04997">
    <property type="entry name" value="RNA_pol_Rpb1_1"/>
    <property type="match status" value="1"/>
</dbReference>
<evidence type="ECO:0000256" key="6">
    <source>
        <dbReference type="ARBA" id="ARBA00023163"/>
    </source>
</evidence>
<evidence type="ECO:0000313" key="10">
    <source>
        <dbReference type="Proteomes" id="UP000616885"/>
    </source>
</evidence>
<name>A0A8H7KCP8_BIOOC</name>